<keyword evidence="2" id="KW-0963">Cytoplasm</keyword>
<sequence length="201" mass="23001">MSSYQRLYAYEEIVAYMFRISQRRNDFHKGISYSEYIKSIQAARMNPVAQINGNLASTMNHLFNFPENIEKLILLDRSLDTQESKGVTSIPVDILDTPKEYNFYMDVPGLCKTDIQVTVEDENTLVIRSNGKRKREDGEEEGCKFIRLERRASPKFLRKFRLPENSNVSAISAKCENGVLTVTVEKLPPPPKSKTIEVSIS</sequence>
<evidence type="ECO:0000256" key="1">
    <source>
        <dbReference type="ARBA" id="ARBA00004496"/>
    </source>
</evidence>
<evidence type="ECO:0000256" key="6">
    <source>
        <dbReference type="RuleBase" id="RU003616"/>
    </source>
</evidence>
<dbReference type="InterPro" id="IPR002068">
    <property type="entry name" value="A-crystallin/Hsp20_dom"/>
</dbReference>
<evidence type="ECO:0000313" key="9">
    <source>
        <dbReference type="Proteomes" id="UP001141806"/>
    </source>
</evidence>
<feature type="domain" description="SHSP" evidence="7">
    <location>
        <begin position="83"/>
        <end position="201"/>
    </location>
</feature>
<comment type="subunit">
    <text evidence="4">May form oligomeric structures.</text>
</comment>
<proteinExistence type="inferred from homology"/>
<protein>
    <recommendedName>
        <fullName evidence="7">SHSP domain-containing protein</fullName>
    </recommendedName>
</protein>
<name>A0A9Q0H743_9MAGN</name>
<dbReference type="AlphaFoldDB" id="A0A9Q0H743"/>
<dbReference type="PROSITE" id="PS01031">
    <property type="entry name" value="SHSP"/>
    <property type="match status" value="1"/>
</dbReference>
<dbReference type="OrthoDB" id="1431247at2759"/>
<dbReference type="Gene3D" id="2.60.40.790">
    <property type="match status" value="1"/>
</dbReference>
<accession>A0A9Q0H743</accession>
<evidence type="ECO:0000256" key="3">
    <source>
        <dbReference type="ARBA" id="ARBA00023016"/>
    </source>
</evidence>
<evidence type="ECO:0000256" key="5">
    <source>
        <dbReference type="PROSITE-ProRule" id="PRU00285"/>
    </source>
</evidence>
<dbReference type="Proteomes" id="UP001141806">
    <property type="component" value="Unassembled WGS sequence"/>
</dbReference>
<evidence type="ECO:0000259" key="7">
    <source>
        <dbReference type="PROSITE" id="PS01031"/>
    </source>
</evidence>
<comment type="subcellular location">
    <subcellularLocation>
        <location evidence="1">Cytoplasm</location>
    </subcellularLocation>
</comment>
<reference evidence="8" key="1">
    <citation type="journal article" date="2023" name="Plant J.">
        <title>The genome of the king protea, Protea cynaroides.</title>
        <authorList>
            <person name="Chang J."/>
            <person name="Duong T.A."/>
            <person name="Schoeman C."/>
            <person name="Ma X."/>
            <person name="Roodt D."/>
            <person name="Barker N."/>
            <person name="Li Z."/>
            <person name="Van de Peer Y."/>
            <person name="Mizrachi E."/>
        </authorList>
    </citation>
    <scope>NUCLEOTIDE SEQUENCE</scope>
    <source>
        <tissue evidence="8">Young leaves</tissue>
    </source>
</reference>
<keyword evidence="3" id="KW-0346">Stress response</keyword>
<dbReference type="InterPro" id="IPR008978">
    <property type="entry name" value="HSP20-like_chaperone"/>
</dbReference>
<organism evidence="8 9">
    <name type="scientific">Protea cynaroides</name>
    <dbReference type="NCBI Taxonomy" id="273540"/>
    <lineage>
        <taxon>Eukaryota</taxon>
        <taxon>Viridiplantae</taxon>
        <taxon>Streptophyta</taxon>
        <taxon>Embryophyta</taxon>
        <taxon>Tracheophyta</taxon>
        <taxon>Spermatophyta</taxon>
        <taxon>Magnoliopsida</taxon>
        <taxon>Proteales</taxon>
        <taxon>Proteaceae</taxon>
        <taxon>Protea</taxon>
    </lineage>
</organism>
<dbReference type="GO" id="GO:0005737">
    <property type="term" value="C:cytoplasm"/>
    <property type="evidence" value="ECO:0007669"/>
    <property type="project" value="UniProtKB-SubCell"/>
</dbReference>
<comment type="similarity">
    <text evidence="5 6">Belongs to the small heat shock protein (HSP20) family.</text>
</comment>
<evidence type="ECO:0000313" key="8">
    <source>
        <dbReference type="EMBL" id="KAJ4959335.1"/>
    </source>
</evidence>
<dbReference type="EMBL" id="JAMYWD010000010">
    <property type="protein sequence ID" value="KAJ4959335.1"/>
    <property type="molecule type" value="Genomic_DNA"/>
</dbReference>
<comment type="caution">
    <text evidence="8">The sequence shown here is derived from an EMBL/GenBank/DDBJ whole genome shotgun (WGS) entry which is preliminary data.</text>
</comment>
<dbReference type="FunFam" id="2.60.40.790:FF:000054">
    <property type="entry name" value="17.4 kDa class III heat shock protein isoform A"/>
    <property type="match status" value="1"/>
</dbReference>
<dbReference type="InterPro" id="IPR031107">
    <property type="entry name" value="Small_HSP"/>
</dbReference>
<gene>
    <name evidence="8" type="ORF">NE237_026446</name>
</gene>
<evidence type="ECO:0000256" key="4">
    <source>
        <dbReference type="ARBA" id="ARBA00062444"/>
    </source>
</evidence>
<evidence type="ECO:0000256" key="2">
    <source>
        <dbReference type="ARBA" id="ARBA00022490"/>
    </source>
</evidence>
<dbReference type="PANTHER" id="PTHR11527">
    <property type="entry name" value="HEAT-SHOCK PROTEIN 20 FAMILY MEMBER"/>
    <property type="match status" value="1"/>
</dbReference>
<keyword evidence="9" id="KW-1185">Reference proteome</keyword>
<dbReference type="SUPFAM" id="SSF49764">
    <property type="entry name" value="HSP20-like chaperones"/>
    <property type="match status" value="1"/>
</dbReference>
<dbReference type="Pfam" id="PF00011">
    <property type="entry name" value="HSP20"/>
    <property type="match status" value="1"/>
</dbReference>